<dbReference type="PANTHER" id="PTHR42928:SF5">
    <property type="entry name" value="BLR1237 PROTEIN"/>
    <property type="match status" value="1"/>
</dbReference>
<evidence type="ECO:0000313" key="4">
    <source>
        <dbReference type="Proteomes" id="UP000214603"/>
    </source>
</evidence>
<dbReference type="Gene3D" id="3.40.190.150">
    <property type="entry name" value="Bordetella uptake gene, domain 1"/>
    <property type="match status" value="1"/>
</dbReference>
<dbReference type="OrthoDB" id="8954401at2"/>
<dbReference type="SUPFAM" id="SSF53850">
    <property type="entry name" value="Periplasmic binding protein-like II"/>
    <property type="match status" value="1"/>
</dbReference>
<dbReference type="Pfam" id="PF03401">
    <property type="entry name" value="TctC"/>
    <property type="match status" value="1"/>
</dbReference>
<proteinExistence type="inferred from homology"/>
<dbReference type="PIRSF" id="PIRSF017082">
    <property type="entry name" value="YflP"/>
    <property type="match status" value="1"/>
</dbReference>
<dbReference type="Gene3D" id="3.40.190.10">
    <property type="entry name" value="Periplasmic binding protein-like II"/>
    <property type="match status" value="1"/>
</dbReference>
<feature type="chain" id="PRO_5013121508" evidence="2">
    <location>
        <begin position="25"/>
        <end position="331"/>
    </location>
</feature>
<evidence type="ECO:0000256" key="2">
    <source>
        <dbReference type="SAM" id="SignalP"/>
    </source>
</evidence>
<sequence>MKRRTIFKGAAILACALGGLPAYAAGYPDKPVHMLVPSIAGSAPDIIARLLAQKLTLAWNEKVIVENRPGGNGIVAMHAMNRAAPDGYTFGLFHAAAAVATPFTYAAADFDIERDSEVAATVAYTPMLLVTKYAKKYGTLANVVKAGEPGSGQDIVIGSPTRGSVPNLTIEMLQQLTHTKFRQVSFSGTSQAIQAAVEGDITLYIDGFAPLVPLIKSGRLSPVAVTSESPIPEYENIPLAKSAVPGLVSLGWFALFAPKGTPAPILQKMNTEVRNILAQPDFIARLKALGTYPMVLSRDDSRKFVDSEKHRWEKVITSAGLNMHLKKTAAQ</sequence>
<keyword evidence="4" id="KW-1185">Reference proteome</keyword>
<dbReference type="InterPro" id="IPR005064">
    <property type="entry name" value="BUG"/>
</dbReference>
<gene>
    <name evidence="3" type="ORF">CEY11_00795</name>
</gene>
<evidence type="ECO:0000313" key="3">
    <source>
        <dbReference type="EMBL" id="OWT66310.1"/>
    </source>
</evidence>
<name>A0A225N2I4_9BURK</name>
<dbReference type="AlphaFoldDB" id="A0A225N2I4"/>
<accession>A0A225N2I4</accession>
<dbReference type="EMBL" id="NJIH01000001">
    <property type="protein sequence ID" value="OWT66310.1"/>
    <property type="molecule type" value="Genomic_DNA"/>
</dbReference>
<comment type="similarity">
    <text evidence="1">Belongs to the UPF0065 (bug) family.</text>
</comment>
<dbReference type="PANTHER" id="PTHR42928">
    <property type="entry name" value="TRICARBOXYLATE-BINDING PROTEIN"/>
    <property type="match status" value="1"/>
</dbReference>
<keyword evidence="2" id="KW-0732">Signal</keyword>
<dbReference type="InterPro" id="IPR042100">
    <property type="entry name" value="Bug_dom1"/>
</dbReference>
<dbReference type="CDD" id="cd07012">
    <property type="entry name" value="PBP2_Bug_TTT"/>
    <property type="match status" value="1"/>
</dbReference>
<dbReference type="RefSeq" id="WP_088601437.1">
    <property type="nucleotide sequence ID" value="NZ_NJIH01000001.1"/>
</dbReference>
<comment type="caution">
    <text evidence="3">The sequence shown here is derived from an EMBL/GenBank/DDBJ whole genome shotgun (WGS) entry which is preliminary data.</text>
</comment>
<organism evidence="3 4">
    <name type="scientific">Candidimonas nitroreducens</name>
    <dbReference type="NCBI Taxonomy" id="683354"/>
    <lineage>
        <taxon>Bacteria</taxon>
        <taxon>Pseudomonadati</taxon>
        <taxon>Pseudomonadota</taxon>
        <taxon>Betaproteobacteria</taxon>
        <taxon>Burkholderiales</taxon>
        <taxon>Alcaligenaceae</taxon>
        <taxon>Candidimonas</taxon>
    </lineage>
</organism>
<reference evidence="4" key="1">
    <citation type="submission" date="2017-06" db="EMBL/GenBank/DDBJ databases">
        <title>Herbaspirillum phytohormonus sp. nov., isolated from the root nodule of Robinia pseudoacacia in lead-zinc mine.</title>
        <authorList>
            <person name="Fan M."/>
            <person name="Lin Y."/>
        </authorList>
    </citation>
    <scope>NUCLEOTIDE SEQUENCE [LARGE SCALE GENOMIC DNA]</scope>
    <source>
        <strain evidence="4">SC-089</strain>
    </source>
</reference>
<dbReference type="Proteomes" id="UP000214603">
    <property type="component" value="Unassembled WGS sequence"/>
</dbReference>
<protein>
    <submittedName>
        <fullName evidence="3">ABC transporter substrate-binding protein</fullName>
    </submittedName>
</protein>
<evidence type="ECO:0000256" key="1">
    <source>
        <dbReference type="ARBA" id="ARBA00006987"/>
    </source>
</evidence>
<feature type="signal peptide" evidence="2">
    <location>
        <begin position="1"/>
        <end position="24"/>
    </location>
</feature>